<name>A0A444YVW1_ARAHY</name>
<comment type="caution">
    <text evidence="2">The sequence shown here is derived from an EMBL/GenBank/DDBJ whole genome shotgun (WGS) entry which is preliminary data.</text>
</comment>
<feature type="region of interest" description="Disordered" evidence="1">
    <location>
        <begin position="259"/>
        <end position="287"/>
    </location>
</feature>
<keyword evidence="3" id="KW-1185">Reference proteome</keyword>
<dbReference type="PANTHER" id="PTHR45176:SF1">
    <property type="entry name" value="TRANSDUCIN FAMILY PROTEIN _ WD-40 REPEAT FAMILY PROTEIN-RELATED"/>
    <property type="match status" value="1"/>
</dbReference>
<dbReference type="EMBL" id="SDMP01000016">
    <property type="protein sequence ID" value="RYR06053.1"/>
    <property type="molecule type" value="Genomic_DNA"/>
</dbReference>
<dbReference type="Proteomes" id="UP000289738">
    <property type="component" value="Chromosome B06"/>
</dbReference>
<protein>
    <submittedName>
        <fullName evidence="2">Uncharacterized protein</fullName>
    </submittedName>
</protein>
<reference evidence="2 3" key="1">
    <citation type="submission" date="2019-01" db="EMBL/GenBank/DDBJ databases">
        <title>Sequencing of cultivated peanut Arachis hypogaea provides insights into genome evolution and oil improvement.</title>
        <authorList>
            <person name="Chen X."/>
        </authorList>
    </citation>
    <scope>NUCLEOTIDE SEQUENCE [LARGE SCALE GENOMIC DNA]</scope>
    <source>
        <strain evidence="3">cv. Fuhuasheng</strain>
        <tissue evidence="2">Leaves</tissue>
    </source>
</reference>
<sequence>MYLVQLLYNIKNIHFEFILVLVHYLLSYTHSQLSTNVSLVPNYESQTLSSLSLPLESLSVSLESLLVHTHRRLVAPLLSSPWIVDRRRVVTCFVAGPLLGSGPLRHALIVSLAFAGKSEYLLSVSHGLKPQLSVWSMSKLAMAWSYRLQIEEFNELANSTCSSSGSMNSKQKPIKEKSVKQLTFEAKEVNDNEEHDMGTSHLETKRMDARWYRSLFRKPKNGKVEVPQRVQPDIFRNETAQMPESRNPLLDEDLVRNDVGHDGEKSTHSKRNGIMLDTGSDLSTTLADDDDSNLIPSRLRDNIVGTGGSCSKRRRLDCDPVVSSNPSTTEDGVDTDASVLQKEYPVNSPKEVTKHTCLICKSGGQLLGNCLLQDSWFRLCWLIIMVMLWLPNPRLLEKDQMRVQAIVPPQLKQAYLCRIVVI</sequence>
<gene>
    <name evidence="2" type="ORF">Ahy_B06g085854</name>
</gene>
<proteinExistence type="predicted"/>
<accession>A0A444YVW1</accession>
<dbReference type="AlphaFoldDB" id="A0A444YVW1"/>
<evidence type="ECO:0000313" key="2">
    <source>
        <dbReference type="EMBL" id="RYR06053.1"/>
    </source>
</evidence>
<evidence type="ECO:0000313" key="3">
    <source>
        <dbReference type="Proteomes" id="UP000289738"/>
    </source>
</evidence>
<organism evidence="2 3">
    <name type="scientific">Arachis hypogaea</name>
    <name type="common">Peanut</name>
    <dbReference type="NCBI Taxonomy" id="3818"/>
    <lineage>
        <taxon>Eukaryota</taxon>
        <taxon>Viridiplantae</taxon>
        <taxon>Streptophyta</taxon>
        <taxon>Embryophyta</taxon>
        <taxon>Tracheophyta</taxon>
        <taxon>Spermatophyta</taxon>
        <taxon>Magnoliopsida</taxon>
        <taxon>eudicotyledons</taxon>
        <taxon>Gunneridae</taxon>
        <taxon>Pentapetalae</taxon>
        <taxon>rosids</taxon>
        <taxon>fabids</taxon>
        <taxon>Fabales</taxon>
        <taxon>Fabaceae</taxon>
        <taxon>Papilionoideae</taxon>
        <taxon>50 kb inversion clade</taxon>
        <taxon>dalbergioids sensu lato</taxon>
        <taxon>Dalbergieae</taxon>
        <taxon>Pterocarpus clade</taxon>
        <taxon>Arachis</taxon>
    </lineage>
</organism>
<evidence type="ECO:0000256" key="1">
    <source>
        <dbReference type="SAM" id="MobiDB-lite"/>
    </source>
</evidence>
<dbReference type="PANTHER" id="PTHR45176">
    <property type="entry name" value="TRANSDUCIN FAMILY PROTEIN / WD-40 REPEAT FAMILY PROTEIN-RELATED"/>
    <property type="match status" value="1"/>
</dbReference>
<feature type="compositionally biased region" description="Low complexity" evidence="1">
    <location>
        <begin position="276"/>
        <end position="286"/>
    </location>
</feature>